<dbReference type="InterPro" id="IPR000700">
    <property type="entry name" value="PAS-assoc_C"/>
</dbReference>
<dbReference type="InterPro" id="IPR001610">
    <property type="entry name" value="PAC"/>
</dbReference>
<dbReference type="Gene3D" id="3.30.70.270">
    <property type="match status" value="1"/>
</dbReference>
<dbReference type="EMBL" id="QVIA01000009">
    <property type="protein sequence ID" value="RGC32393.1"/>
    <property type="molecule type" value="Genomic_DNA"/>
</dbReference>
<dbReference type="InterPro" id="IPR043128">
    <property type="entry name" value="Rev_trsase/Diguanyl_cyclase"/>
</dbReference>
<organism evidence="3 4">
    <name type="scientific">Hungatella hathewayi</name>
    <dbReference type="NCBI Taxonomy" id="154046"/>
    <lineage>
        <taxon>Bacteria</taxon>
        <taxon>Bacillati</taxon>
        <taxon>Bacillota</taxon>
        <taxon>Clostridia</taxon>
        <taxon>Lachnospirales</taxon>
        <taxon>Lachnospiraceae</taxon>
        <taxon>Hungatella</taxon>
    </lineage>
</organism>
<dbReference type="SUPFAM" id="SSF55073">
    <property type="entry name" value="Nucleotide cyclase"/>
    <property type="match status" value="1"/>
</dbReference>
<dbReference type="Pfam" id="PF00990">
    <property type="entry name" value="GGDEF"/>
    <property type="match status" value="1"/>
</dbReference>
<feature type="domain" description="PAC" evidence="1">
    <location>
        <begin position="106"/>
        <end position="156"/>
    </location>
</feature>
<reference evidence="3 4" key="1">
    <citation type="submission" date="2018-08" db="EMBL/GenBank/DDBJ databases">
        <title>A genome reference for cultivated species of the human gut microbiota.</title>
        <authorList>
            <person name="Zou Y."/>
            <person name="Xue W."/>
            <person name="Luo G."/>
        </authorList>
    </citation>
    <scope>NUCLEOTIDE SEQUENCE [LARGE SCALE GENOMIC DNA]</scope>
    <source>
        <strain evidence="3 4">AF19-21</strain>
    </source>
</reference>
<gene>
    <name evidence="3" type="ORF">DWX41_10055</name>
</gene>
<name>A0A3E2WYE4_9FIRM</name>
<protein>
    <submittedName>
        <fullName evidence="3">Sensor domain-containing diguanylate cyclase</fullName>
    </submittedName>
</protein>
<evidence type="ECO:0000259" key="1">
    <source>
        <dbReference type="PROSITE" id="PS50113"/>
    </source>
</evidence>
<dbReference type="RefSeq" id="WP_117440841.1">
    <property type="nucleotide sequence ID" value="NZ_QVIA01000009.1"/>
</dbReference>
<dbReference type="SUPFAM" id="SSF55785">
    <property type="entry name" value="PYP-like sensor domain (PAS domain)"/>
    <property type="match status" value="2"/>
</dbReference>
<dbReference type="InterPro" id="IPR052163">
    <property type="entry name" value="DGC-Regulatory_Protein"/>
</dbReference>
<dbReference type="SMART" id="SM00267">
    <property type="entry name" value="GGDEF"/>
    <property type="match status" value="1"/>
</dbReference>
<dbReference type="InterPro" id="IPR035965">
    <property type="entry name" value="PAS-like_dom_sf"/>
</dbReference>
<dbReference type="CDD" id="cd01949">
    <property type="entry name" value="GGDEF"/>
    <property type="match status" value="1"/>
</dbReference>
<dbReference type="GeneID" id="93334245"/>
<evidence type="ECO:0000259" key="2">
    <source>
        <dbReference type="PROSITE" id="PS50887"/>
    </source>
</evidence>
<dbReference type="Gene3D" id="3.30.450.20">
    <property type="entry name" value="PAS domain"/>
    <property type="match status" value="2"/>
</dbReference>
<dbReference type="Pfam" id="PF08447">
    <property type="entry name" value="PAS_3"/>
    <property type="match status" value="1"/>
</dbReference>
<feature type="domain" description="GGDEF" evidence="2">
    <location>
        <begin position="452"/>
        <end position="580"/>
    </location>
</feature>
<evidence type="ECO:0000313" key="3">
    <source>
        <dbReference type="EMBL" id="RGC32393.1"/>
    </source>
</evidence>
<dbReference type="InterPro" id="IPR013655">
    <property type="entry name" value="PAS_fold_3"/>
</dbReference>
<proteinExistence type="predicted"/>
<dbReference type="AlphaFoldDB" id="A0A3E2WYE4"/>
<comment type="caution">
    <text evidence="3">The sequence shown here is derived from an EMBL/GenBank/DDBJ whole genome shotgun (WGS) entry which is preliminary data.</text>
</comment>
<dbReference type="Proteomes" id="UP000261111">
    <property type="component" value="Unassembled WGS sequence"/>
</dbReference>
<accession>A0A3E2WYE4</accession>
<dbReference type="NCBIfam" id="TIGR00229">
    <property type="entry name" value="sensory_box"/>
    <property type="match status" value="1"/>
</dbReference>
<dbReference type="PROSITE" id="PS50113">
    <property type="entry name" value="PAC"/>
    <property type="match status" value="1"/>
</dbReference>
<dbReference type="InterPro" id="IPR000160">
    <property type="entry name" value="GGDEF_dom"/>
</dbReference>
<dbReference type="NCBIfam" id="TIGR00254">
    <property type="entry name" value="GGDEF"/>
    <property type="match status" value="1"/>
</dbReference>
<dbReference type="PROSITE" id="PS50887">
    <property type="entry name" value="GGDEF"/>
    <property type="match status" value="1"/>
</dbReference>
<sequence length="580" mass="66539">MPVALCGAVIFLKNTGHILLSFIKAAETIWDRIFRLLPCGICRVAADDVFTILQANEIYYDIYGYTSREASSVGFTNEKFIIHPDDFEYVQHKVQCCLELMDSSTFEMEHRVVMRDQSLGWVLVKGYIDRTAGDCCLNCVLLDISDRKKAEEDLRISEEQNRIAFLSTDNYMDIYDVKTHVLEHPYEDASESRRPKRIENVPYSIVAAGQVEGDSIRDYIQLFDSIVKGSPEGKCTVQMNHRDGDHFGWYEIKYRLIFDKSGRPERAVLSYRDITSQREKALAYEKWSRFFDQQKTNSLGYYEYNLTKNLYAGSEDSLLNSLPPYIQSFTEAVSYYSAHCVYEEDKEKYMEFYSRDRLLSAYYSGTKTDYIEYRRRREEGGLFWAAGTIQLISDPYTEDVRAFILVQDIDQKIQRQINMKKQIENDSLTALLNRGTAIRKIASELADKESGRRSLLAMLDVDHFKEINDTHGHQFGDRVLGDIGKVLASMAGECDVFGRMGGDEFIFFLADVPTAELAEKYLLKISTSLNISYQTPKATVSVSIGAVYPCGGLMFEELYSRADAALYEAKKDGRNRFAIR</sequence>
<evidence type="ECO:0000313" key="4">
    <source>
        <dbReference type="Proteomes" id="UP000261111"/>
    </source>
</evidence>
<dbReference type="InterPro" id="IPR000014">
    <property type="entry name" value="PAS"/>
</dbReference>
<dbReference type="SMART" id="SM00086">
    <property type="entry name" value="PAC"/>
    <property type="match status" value="3"/>
</dbReference>
<dbReference type="PANTHER" id="PTHR46663">
    <property type="entry name" value="DIGUANYLATE CYCLASE DGCT-RELATED"/>
    <property type="match status" value="1"/>
</dbReference>
<dbReference type="InterPro" id="IPR029787">
    <property type="entry name" value="Nucleotide_cyclase"/>
</dbReference>
<dbReference type="PANTHER" id="PTHR46663:SF4">
    <property type="entry name" value="DIGUANYLATE CYCLASE DGCT-RELATED"/>
    <property type="match status" value="1"/>
</dbReference>
<dbReference type="CDD" id="cd00130">
    <property type="entry name" value="PAS"/>
    <property type="match status" value="1"/>
</dbReference>